<dbReference type="VEuPathDB" id="FungiDB:I302_08808"/>
<organism evidence="1">
    <name type="scientific">Kwoniella bestiolae CBS 10118</name>
    <dbReference type="NCBI Taxonomy" id="1296100"/>
    <lineage>
        <taxon>Eukaryota</taxon>
        <taxon>Fungi</taxon>
        <taxon>Dikarya</taxon>
        <taxon>Basidiomycota</taxon>
        <taxon>Agaricomycotina</taxon>
        <taxon>Tremellomycetes</taxon>
        <taxon>Tremellales</taxon>
        <taxon>Cryptococcaceae</taxon>
        <taxon>Kwoniella</taxon>
    </lineage>
</organism>
<evidence type="ECO:0000313" key="1">
    <source>
        <dbReference type="EMBL" id="OCF22027.1"/>
    </source>
</evidence>
<dbReference type="AlphaFoldDB" id="A0A1B9FTC6"/>
<accession>A0A1B9FTC6</accession>
<evidence type="ECO:0008006" key="2">
    <source>
        <dbReference type="Google" id="ProtNLM"/>
    </source>
</evidence>
<dbReference type="SUPFAM" id="SSF50370">
    <property type="entry name" value="Ricin B-like lectins"/>
    <property type="match status" value="1"/>
</dbReference>
<name>A0A1B9FTC6_9TREE</name>
<reference evidence="1" key="2">
    <citation type="submission" date="2014-01" db="EMBL/GenBank/DDBJ databases">
        <title>Evolution of pathogenesis and genome organization in the Tremellales.</title>
        <authorList>
            <person name="Cuomo C."/>
            <person name="Litvintseva A."/>
            <person name="Heitman J."/>
            <person name="Chen Y."/>
            <person name="Sun S."/>
            <person name="Springer D."/>
            <person name="Dromer F."/>
            <person name="Young S."/>
            <person name="Zeng Q."/>
            <person name="Chapman S."/>
            <person name="Gujja S."/>
            <person name="Saif S."/>
            <person name="Birren B."/>
        </authorList>
    </citation>
    <scope>NUCLEOTIDE SEQUENCE</scope>
    <source>
        <strain evidence="1">CBS 10118</strain>
    </source>
</reference>
<dbReference type="EMBL" id="KI894026">
    <property type="protein sequence ID" value="OCF22027.1"/>
    <property type="molecule type" value="Genomic_DNA"/>
</dbReference>
<gene>
    <name evidence="1" type="ORF">I302_08808</name>
</gene>
<protein>
    <recommendedName>
        <fullName evidence="2">Ricin B lectin domain-containing protein</fullName>
    </recommendedName>
</protein>
<dbReference type="InterPro" id="IPR035992">
    <property type="entry name" value="Ricin_B-like_lectins"/>
</dbReference>
<reference evidence="1" key="1">
    <citation type="submission" date="2013-07" db="EMBL/GenBank/DDBJ databases">
        <title>The Genome Sequence of Cryptococcus bestiolae CBS10118.</title>
        <authorList>
            <consortium name="The Broad Institute Genome Sequencing Platform"/>
            <person name="Cuomo C."/>
            <person name="Litvintseva A."/>
            <person name="Chen Y."/>
            <person name="Heitman J."/>
            <person name="Sun S."/>
            <person name="Springer D."/>
            <person name="Dromer F."/>
            <person name="Young S.K."/>
            <person name="Zeng Q."/>
            <person name="Gargeya S."/>
            <person name="Fitzgerald M."/>
            <person name="Abouelleil A."/>
            <person name="Alvarado L."/>
            <person name="Berlin A.M."/>
            <person name="Chapman S.B."/>
            <person name="Dewar J."/>
            <person name="Goldberg J."/>
            <person name="Griggs A."/>
            <person name="Gujja S."/>
            <person name="Hansen M."/>
            <person name="Howarth C."/>
            <person name="Imamovic A."/>
            <person name="Larimer J."/>
            <person name="McCowan C."/>
            <person name="Murphy C."/>
            <person name="Pearson M."/>
            <person name="Priest M."/>
            <person name="Roberts A."/>
            <person name="Saif S."/>
            <person name="Shea T."/>
            <person name="Sykes S."/>
            <person name="Wortman J."/>
            <person name="Nusbaum C."/>
            <person name="Birren B."/>
        </authorList>
    </citation>
    <scope>NUCLEOTIDE SEQUENCE [LARGE SCALE GENOMIC DNA]</scope>
    <source>
        <strain evidence="1">CBS 10118</strain>
    </source>
</reference>
<proteinExistence type="predicted"/>
<sequence length="139" mass="15301">MFTGVQLKLKGVDRCLTAQPLNEARPETLQALITECQGASHWQFNHDHVPGNIELVDTNLPGKILYYSDFGSNFFLTDPVENRESQKWTHGEDGSICNSEGSCLTGVLGKTDQGVLESAPRDVIGPLLTDSVIQVWETL</sequence>